<reference evidence="3" key="1">
    <citation type="submission" date="2016-10" db="EMBL/GenBank/DDBJ databases">
        <authorList>
            <person name="Varghese N."/>
            <person name="Submissions S."/>
        </authorList>
    </citation>
    <scope>NUCLEOTIDE SEQUENCE [LARGE SCALE GENOMIC DNA]</scope>
    <source>
        <strain evidence="3">NRRL B-59562</strain>
    </source>
</reference>
<accession>A0A1H2RVJ4</accession>
<dbReference type="InterPro" id="IPR000073">
    <property type="entry name" value="AB_hydrolase_1"/>
</dbReference>
<sequence length="315" mass="35531">MSSPPFQPDSLRLALRRLSADEEDAPQVLGYRHYYGLDPVARHPQVRSRLGCFQAGDYQIVVQAWLPPKPVASLLLLHGYYDHMGLYRHVIDWALRMNYAVLACDLPGHGLSSGERASIGDFAEYQTVLQGLIAEAATLDLPQPWHLCGQSTGGAILLDHLLLGEPAAQLGETILLAPLVRPRSWGWSQLSYRLLKPFVESIPRRFSVNSGDAEFIDFVHRLDPLQPRTLPTAWVGALSRWVPKIEGAPRSRRSPLIIQGDADLTVDWRHNLEVLEDKFATPQVLMLADARHHLANEREALRERYFEFLSQRLEG</sequence>
<dbReference type="InterPro" id="IPR022742">
    <property type="entry name" value="Hydrolase_4"/>
</dbReference>
<dbReference type="EMBL" id="FNNU01000001">
    <property type="protein sequence ID" value="SDW23506.1"/>
    <property type="molecule type" value="Genomic_DNA"/>
</dbReference>
<proteinExistence type="predicted"/>
<dbReference type="InterPro" id="IPR051044">
    <property type="entry name" value="MAG_DAG_Lipase"/>
</dbReference>
<dbReference type="PRINTS" id="PR00111">
    <property type="entry name" value="ABHYDROLASE"/>
</dbReference>
<feature type="domain" description="Serine aminopeptidase S33" evidence="1">
    <location>
        <begin position="69"/>
        <end position="299"/>
    </location>
</feature>
<dbReference type="RefSeq" id="WP_217632868.1">
    <property type="nucleotide sequence ID" value="NZ_FNNU01000001.1"/>
</dbReference>
<keyword evidence="2" id="KW-0378">Hydrolase</keyword>
<evidence type="ECO:0000259" key="1">
    <source>
        <dbReference type="Pfam" id="PF12146"/>
    </source>
</evidence>
<evidence type="ECO:0000313" key="3">
    <source>
        <dbReference type="Proteomes" id="UP000243778"/>
    </source>
</evidence>
<name>A0A1H2RVJ4_9PSED</name>
<dbReference type="PANTHER" id="PTHR11614">
    <property type="entry name" value="PHOSPHOLIPASE-RELATED"/>
    <property type="match status" value="1"/>
</dbReference>
<dbReference type="Pfam" id="PF12146">
    <property type="entry name" value="Hydrolase_4"/>
    <property type="match status" value="1"/>
</dbReference>
<dbReference type="SUPFAM" id="SSF53474">
    <property type="entry name" value="alpha/beta-Hydrolases"/>
    <property type="match status" value="1"/>
</dbReference>
<dbReference type="GO" id="GO:0016787">
    <property type="term" value="F:hydrolase activity"/>
    <property type="evidence" value="ECO:0007669"/>
    <property type="project" value="UniProtKB-KW"/>
</dbReference>
<dbReference type="STRING" id="1007099.SAMN05216287_0473"/>
<gene>
    <name evidence="2" type="ORF">SAMN05216287_0473</name>
</gene>
<keyword evidence="3" id="KW-1185">Reference proteome</keyword>
<evidence type="ECO:0000313" key="2">
    <source>
        <dbReference type="EMBL" id="SDW23506.1"/>
    </source>
</evidence>
<organism evidence="2 3">
    <name type="scientific">Pseudomonas kuykendallii</name>
    <dbReference type="NCBI Taxonomy" id="1007099"/>
    <lineage>
        <taxon>Bacteria</taxon>
        <taxon>Pseudomonadati</taxon>
        <taxon>Pseudomonadota</taxon>
        <taxon>Gammaproteobacteria</taxon>
        <taxon>Pseudomonadales</taxon>
        <taxon>Pseudomonadaceae</taxon>
        <taxon>Pseudomonas</taxon>
    </lineage>
</organism>
<protein>
    <submittedName>
        <fullName evidence="2">Lysophospholipase, alpha-beta hydrolase superfamily</fullName>
    </submittedName>
</protein>
<dbReference type="AlphaFoldDB" id="A0A1H2RVJ4"/>
<dbReference type="InterPro" id="IPR029058">
    <property type="entry name" value="AB_hydrolase_fold"/>
</dbReference>
<dbReference type="Proteomes" id="UP000243778">
    <property type="component" value="Unassembled WGS sequence"/>
</dbReference>
<dbReference type="Gene3D" id="3.40.50.1820">
    <property type="entry name" value="alpha/beta hydrolase"/>
    <property type="match status" value="1"/>
</dbReference>